<dbReference type="EMBL" id="LANT01000008">
    <property type="protein sequence ID" value="KJV63044.1"/>
    <property type="molecule type" value="Genomic_DNA"/>
</dbReference>
<sequence length="915" mass="101217">MCAMAKLFFSLRSDDSNRGDQTALPEILSLHPTLQRNLLSETHLSEDGLLRLCSDFTFRVSDAFFVEPGNWGDFVAESPYVVVDANVDPLLANLCARYSDVVRFYDLSIWDGNVRGKIRLSCNDAGSLKRVMCFIKDVLSCGGLGFGRISSRAPAFGRARSLSHAIANACDGFVRSYLLFYMHRIISAGCLEQGMHGEKLRVSADFFMRFMDGSALLHDESAAGFLSALYSCIAIIPCMKEKGFRVFFSAIFHAIRRLDNTVKQDVLKDDVAAVRAFSNARVASLVGSCASDASAEELLERLFHDIRCVENGLSSVAAEAIETLAIIRCFSGAPLPGDLTELLEGDEYFTRYCQKYNKIAKKLRFPFRVMSRKDVPIHRVVAPGSYPLLCDVKNKTDAFLRKERVLGPVFMGLLEKFERFYLISAMSGTEPVRGVRATLMKWRSPVTAMRRFARFCLRDFLMIYGSAALVQGGSMNVDLGAGMEINSRAHSVRVLGYGGRLLTTAHCLDSDTDVGPDDLSDAGDREGDESGLAGYSPMRRRMLKYVLVAVFFISILMLCAATVLLIMYGMDDLMMAIVGSIMVTIFALLIPYVLHLLCSIWEVELQQKAELYLCLKIKDNDLFEIAGNAFGEDSISFRDNQLYINNSVVPAEKYEVTLVESRDRVPQGNCILLGLKASQEDMRMFKAISSAMNALPIHGLSIAEGASSCGMSGLLLRYDVKLNTRSSFLHAAEILGRAGHAELLLAYVDSYVAAALLGDGSSAGLSKKFLHSRKFMLLSQDQDRWGILDIIEQTCSKFLVGDRRRFLDCVREALKEDKKRLFIDPMVSMMMGPGFPFDRSGYKNIAMFVSGWDPDGNCFSVEGVVHFTGISFVRDGNGVEFVDDASQFIQEAVECNVSDVRVGGAAVDGRFKGAM</sequence>
<proteinExistence type="predicted"/>
<evidence type="ECO:0000256" key="1">
    <source>
        <dbReference type="SAM" id="Phobius"/>
    </source>
</evidence>
<name>A0A0F3N7Z9_ANAPH</name>
<dbReference type="PATRIC" id="fig|1359161.3.peg.1248"/>
<keyword evidence="1" id="KW-1133">Transmembrane helix</keyword>
<comment type="caution">
    <text evidence="2">The sequence shown here is derived from an EMBL/GenBank/DDBJ whole genome shotgun (WGS) entry which is preliminary data.</text>
</comment>
<keyword evidence="1" id="KW-0812">Transmembrane</keyword>
<evidence type="ECO:0000313" key="2">
    <source>
        <dbReference type="EMBL" id="KJV63044.1"/>
    </source>
</evidence>
<dbReference type="AlphaFoldDB" id="A0A0F3N7Z9"/>
<dbReference type="Proteomes" id="UP000033754">
    <property type="component" value="Unassembled WGS sequence"/>
</dbReference>
<keyword evidence="1" id="KW-0472">Membrane</keyword>
<protein>
    <submittedName>
        <fullName evidence="2">Uncharacterized protein</fullName>
    </submittedName>
</protein>
<reference evidence="2 3" key="1">
    <citation type="submission" date="2015-01" db="EMBL/GenBank/DDBJ databases">
        <title>Genome Sequencing of Rickettsiales.</title>
        <authorList>
            <person name="Daugherty S.C."/>
            <person name="Su Q."/>
            <person name="Abolude K."/>
            <person name="Beier-Sexton M."/>
            <person name="Carlyon J.A."/>
            <person name="Carter R."/>
            <person name="Day N.P."/>
            <person name="Dumler S.J."/>
            <person name="Dyachenko V."/>
            <person name="Godinez A."/>
            <person name="Kurtti T.J."/>
            <person name="Lichay M."/>
            <person name="Mullins K.E."/>
            <person name="Ott S."/>
            <person name="Pappas-Brown V."/>
            <person name="Paris D.H."/>
            <person name="Patel P."/>
            <person name="Richards A.L."/>
            <person name="Sadzewicz L."/>
            <person name="Sears K."/>
            <person name="Seidman D."/>
            <person name="Sengamalay N."/>
            <person name="Stenos J."/>
            <person name="Tallon L.J."/>
            <person name="Vincent G."/>
            <person name="Fraser C.M."/>
            <person name="Munderloh U."/>
            <person name="Dunning-Hotopp J.C."/>
        </authorList>
    </citation>
    <scope>NUCLEOTIDE SEQUENCE [LARGE SCALE GENOMIC DNA]</scope>
    <source>
        <strain evidence="2 3">NCH-1</strain>
    </source>
</reference>
<feature type="transmembrane region" description="Helical" evidence="1">
    <location>
        <begin position="545"/>
        <end position="568"/>
    </location>
</feature>
<gene>
    <name evidence="2" type="ORF">EPHNCH_1109</name>
</gene>
<feature type="transmembrane region" description="Helical" evidence="1">
    <location>
        <begin position="574"/>
        <end position="598"/>
    </location>
</feature>
<accession>A0A0F3N7Z9</accession>
<organism evidence="2 3">
    <name type="scientific">Anaplasma phagocytophilum str. NCH-1</name>
    <dbReference type="NCBI Taxonomy" id="1359161"/>
    <lineage>
        <taxon>Bacteria</taxon>
        <taxon>Pseudomonadati</taxon>
        <taxon>Pseudomonadota</taxon>
        <taxon>Alphaproteobacteria</taxon>
        <taxon>Rickettsiales</taxon>
        <taxon>Anaplasmataceae</taxon>
        <taxon>Anaplasma</taxon>
        <taxon>phagocytophilum group</taxon>
    </lineage>
</organism>
<evidence type="ECO:0000313" key="3">
    <source>
        <dbReference type="Proteomes" id="UP000033754"/>
    </source>
</evidence>